<dbReference type="Pfam" id="PF01547">
    <property type="entry name" value="SBP_bac_1"/>
    <property type="match status" value="1"/>
</dbReference>
<comment type="caution">
    <text evidence="4">The sequence shown here is derived from an EMBL/GenBank/DDBJ whole genome shotgun (WGS) entry which is preliminary data.</text>
</comment>
<keyword evidence="3" id="KW-0732">Signal</keyword>
<evidence type="ECO:0000256" key="1">
    <source>
        <dbReference type="ARBA" id="ARBA00008520"/>
    </source>
</evidence>
<dbReference type="Gene3D" id="3.40.190.10">
    <property type="entry name" value="Periplasmic binding protein-like II"/>
    <property type="match status" value="2"/>
</dbReference>
<evidence type="ECO:0000313" key="5">
    <source>
        <dbReference type="Proteomes" id="UP000003571"/>
    </source>
</evidence>
<dbReference type="InterPro" id="IPR006061">
    <property type="entry name" value="SBP_1_CS"/>
</dbReference>
<dbReference type="PROSITE" id="PS01037">
    <property type="entry name" value="SBP_BACTERIAL_1"/>
    <property type="match status" value="1"/>
</dbReference>
<evidence type="ECO:0000256" key="2">
    <source>
        <dbReference type="ARBA" id="ARBA00022448"/>
    </source>
</evidence>
<dbReference type="InterPro" id="IPR006059">
    <property type="entry name" value="SBP"/>
</dbReference>
<evidence type="ECO:0000313" key="4">
    <source>
        <dbReference type="EMBL" id="EIC01597.1"/>
    </source>
</evidence>
<name>H7ELQ6_9SPIR</name>
<evidence type="ECO:0000256" key="3">
    <source>
        <dbReference type="ARBA" id="ARBA00022729"/>
    </source>
</evidence>
<dbReference type="GO" id="GO:0015768">
    <property type="term" value="P:maltose transport"/>
    <property type="evidence" value="ECO:0007669"/>
    <property type="project" value="TreeGrafter"/>
</dbReference>
<dbReference type="PATRIC" id="fig|907348.3.peg.1849"/>
<protein>
    <submittedName>
        <fullName evidence="4">Carbohydrate ABC transporter substrate-binding protein, CUT1 family</fullName>
    </submittedName>
</protein>
<dbReference type="RefSeq" id="WP_002704947.1">
    <property type="nucleotide sequence ID" value="NZ_AGRW01000049.1"/>
</dbReference>
<dbReference type="AlphaFoldDB" id="H7ELQ6"/>
<dbReference type="GO" id="GO:0055052">
    <property type="term" value="C:ATP-binding cassette (ABC) transporter complex, substrate-binding subunit-containing"/>
    <property type="evidence" value="ECO:0007669"/>
    <property type="project" value="TreeGrafter"/>
</dbReference>
<gene>
    <name evidence="4" type="ORF">TresaDRAFT_1206</name>
</gene>
<dbReference type="SUPFAM" id="SSF53850">
    <property type="entry name" value="Periplasmic binding protein-like II"/>
    <property type="match status" value="1"/>
</dbReference>
<dbReference type="GO" id="GO:0042956">
    <property type="term" value="P:maltodextrin transmembrane transport"/>
    <property type="evidence" value="ECO:0007669"/>
    <property type="project" value="TreeGrafter"/>
</dbReference>
<dbReference type="Proteomes" id="UP000003571">
    <property type="component" value="Unassembled WGS sequence"/>
</dbReference>
<dbReference type="STRING" id="907348.TresaDRAFT_1206"/>
<dbReference type="PANTHER" id="PTHR30061">
    <property type="entry name" value="MALTOSE-BINDING PERIPLASMIC PROTEIN"/>
    <property type="match status" value="1"/>
</dbReference>
<dbReference type="GO" id="GO:0055085">
    <property type="term" value="P:transmembrane transport"/>
    <property type="evidence" value="ECO:0007669"/>
    <property type="project" value="InterPro"/>
</dbReference>
<dbReference type="EMBL" id="AGRW01000049">
    <property type="protein sequence ID" value="EIC01597.1"/>
    <property type="molecule type" value="Genomic_DNA"/>
</dbReference>
<accession>H7ELQ6</accession>
<dbReference type="PROSITE" id="PS51257">
    <property type="entry name" value="PROKAR_LIPOPROTEIN"/>
    <property type="match status" value="1"/>
</dbReference>
<reference evidence="4 5" key="1">
    <citation type="submission" date="2011-09" db="EMBL/GenBank/DDBJ databases">
        <title>The draft genome of Treponema saccharophilum DSM 2985.</title>
        <authorList>
            <consortium name="US DOE Joint Genome Institute (JGI-PGF)"/>
            <person name="Lucas S."/>
            <person name="Copeland A."/>
            <person name="Lapidus A."/>
            <person name="Glavina del Rio T."/>
            <person name="Dalin E."/>
            <person name="Tice H."/>
            <person name="Bruce D."/>
            <person name="Goodwin L."/>
            <person name="Pitluck S."/>
            <person name="Peters L."/>
            <person name="Kyrpides N."/>
            <person name="Mavromatis K."/>
            <person name="Ivanova N."/>
            <person name="Markowitz V."/>
            <person name="Cheng J.-F."/>
            <person name="Hugenholtz P."/>
            <person name="Woyke T."/>
            <person name="Wu D."/>
            <person name="Gronow S."/>
            <person name="Wellnitz S."/>
            <person name="Brambilla E."/>
            <person name="Klenk H.-P."/>
            <person name="Eisen J.A."/>
        </authorList>
    </citation>
    <scope>NUCLEOTIDE SEQUENCE [LARGE SCALE GENOMIC DNA]</scope>
    <source>
        <strain evidence="4 5">DSM 2985</strain>
    </source>
</reference>
<keyword evidence="5" id="KW-1185">Reference proteome</keyword>
<dbReference type="CDD" id="cd13586">
    <property type="entry name" value="PBP2_Maltose_binding_like"/>
    <property type="match status" value="1"/>
</dbReference>
<sequence length="403" mass="44125">MKTIRRIALFTVPLIALFLSGCGKNKDGSVPAKQDKIHIRVWETDGGIDEFIKQAGKEFSKLRPDVAVDYIYVGLPAMVETLEIDAPAGVAPDIITSPHDTLGIIVSKNLVLPTRNPGDISRKVLGACSKALTYNGTMYGYPVSAETYALFYNKKLIKEQDVPKTWDALVGWSGEFIANNPRRYPFVMDFMNMYYSVIFTTMNGNRLYGESGSEGQNPHMGTKDAIRGMEFFQSLREKLGIGSTELNTATCDGLFSSGNAAMYVTGLWNVKPFEKAGIDFGVAALPSLPGENKPAASFSGTRGMFVTAASKHPDVAADFLEFLLTPEMQQLRFSLTGAMPSIDTAVSSKYMAGFTKQLGYAFPMPSIPAMGNMWSESSETLRNIWNGADVAEEMRLLNEKIKG</sequence>
<keyword evidence="2" id="KW-0813">Transport</keyword>
<dbReference type="OrthoDB" id="355627at2"/>
<dbReference type="eggNOG" id="COG2182">
    <property type="taxonomic scope" value="Bacteria"/>
</dbReference>
<organism evidence="4 5">
    <name type="scientific">Treponema saccharophilum DSM 2985</name>
    <dbReference type="NCBI Taxonomy" id="907348"/>
    <lineage>
        <taxon>Bacteria</taxon>
        <taxon>Pseudomonadati</taxon>
        <taxon>Spirochaetota</taxon>
        <taxon>Spirochaetia</taxon>
        <taxon>Spirochaetales</taxon>
        <taxon>Treponemataceae</taxon>
        <taxon>Treponema</taxon>
    </lineage>
</organism>
<comment type="similarity">
    <text evidence="1">Belongs to the bacterial solute-binding protein 1 family.</text>
</comment>
<dbReference type="PANTHER" id="PTHR30061:SF50">
    <property type="entry name" value="MALTOSE_MALTODEXTRIN-BINDING PERIPLASMIC PROTEIN"/>
    <property type="match status" value="1"/>
</dbReference>
<proteinExistence type="inferred from homology"/>
<dbReference type="GO" id="GO:1901982">
    <property type="term" value="F:maltose binding"/>
    <property type="evidence" value="ECO:0007669"/>
    <property type="project" value="TreeGrafter"/>
</dbReference>